<evidence type="ECO:0000313" key="2">
    <source>
        <dbReference type="Proteomes" id="UP000078576"/>
    </source>
</evidence>
<reference evidence="2" key="1">
    <citation type="submission" date="2014-12" db="EMBL/GenBank/DDBJ databases">
        <title>Genome Sequence of Valsa Canker Pathogens Uncovers a Specific Adaption of Colonization on Woody Bark.</title>
        <authorList>
            <person name="Yin Z."/>
            <person name="Liu H."/>
            <person name="Gao X."/>
            <person name="Li Z."/>
            <person name="Song N."/>
            <person name="Ke X."/>
            <person name="Dai Q."/>
            <person name="Wu Y."/>
            <person name="Sun Y."/>
            <person name="Xu J.-R."/>
            <person name="Kang Z.K."/>
            <person name="Wang L."/>
            <person name="Huang L."/>
        </authorList>
    </citation>
    <scope>NUCLEOTIDE SEQUENCE [LARGE SCALE GENOMIC DNA]</scope>
    <source>
        <strain evidence="2">SXYL134</strain>
    </source>
</reference>
<dbReference type="OrthoDB" id="5243191at2759"/>
<dbReference type="Proteomes" id="UP000078576">
    <property type="component" value="Unassembled WGS sequence"/>
</dbReference>
<sequence>MGYNGNPRNHEPSLKFEKITNLELFRTVCLPSYLMDICTSFPSLETLSIVHRLQEVTPDDALDLVGSRFLSDELSRLKHLRTLRLGLFYNFAISEILGPTGTLSWISLPELQTLEVPIGFFVETKPEGEDKALCPTWVLPNSLRSLTLWVDMRCRNHRAENMVLDAFYKHNAMVLDFLEALCRKSPTYFPHIRQVGFRKGVKEAMDCVDDPDNYSPLSEYIFYPDVNNHVHHAACEARLEKLRDSFNRVGVRFYEVPRRDAWF</sequence>
<dbReference type="EMBL" id="KN714674">
    <property type="protein sequence ID" value="KUI54594.1"/>
    <property type="molecule type" value="Genomic_DNA"/>
</dbReference>
<evidence type="ECO:0000313" key="1">
    <source>
        <dbReference type="EMBL" id="KUI54594.1"/>
    </source>
</evidence>
<evidence type="ECO:0008006" key="3">
    <source>
        <dbReference type="Google" id="ProtNLM"/>
    </source>
</evidence>
<dbReference type="AlphaFoldDB" id="A0A194USI2"/>
<accession>A0A194USI2</accession>
<proteinExistence type="predicted"/>
<name>A0A194USI2_CYTMA</name>
<keyword evidence="2" id="KW-1185">Reference proteome</keyword>
<protein>
    <recommendedName>
        <fullName evidence="3">F-box domain-containing protein</fullName>
    </recommendedName>
</protein>
<gene>
    <name evidence="1" type="ORF">VP1G_01910</name>
</gene>
<organism evidence="1 2">
    <name type="scientific">Cytospora mali</name>
    <name type="common">Apple Valsa canker fungus</name>
    <name type="synonym">Valsa mali</name>
    <dbReference type="NCBI Taxonomy" id="578113"/>
    <lineage>
        <taxon>Eukaryota</taxon>
        <taxon>Fungi</taxon>
        <taxon>Dikarya</taxon>
        <taxon>Ascomycota</taxon>
        <taxon>Pezizomycotina</taxon>
        <taxon>Sordariomycetes</taxon>
        <taxon>Sordariomycetidae</taxon>
        <taxon>Diaporthales</taxon>
        <taxon>Cytosporaceae</taxon>
        <taxon>Cytospora</taxon>
    </lineage>
</organism>